<sequence>MKIKLLSNLSLLAANVLVASSIVFQGQISTAESGSYRKDLWLGVYQIISYQYTKKSFTSDVYTIWTLTNRSEEPIPKTWTETKTIDVTGGLNWELAEISYQNSYSSTDSTTYTINPGKKGILKFYWTGNQITGGKVTTETYTPLLSSELHFWSEDNIGGGKFNYVPNWDYSEVDVPEPLTISGTGVALVFGVLLKRRSYLKSRT</sequence>
<reference evidence="2" key="1">
    <citation type="journal article" date="2020" name="mSystems">
        <title>Genome- and Community-Level Interaction Insights into Carbon Utilization and Element Cycling Functions of Hydrothermarchaeota in Hydrothermal Sediment.</title>
        <authorList>
            <person name="Zhou Z."/>
            <person name="Liu Y."/>
            <person name="Xu W."/>
            <person name="Pan J."/>
            <person name="Luo Z.H."/>
            <person name="Li M."/>
        </authorList>
    </citation>
    <scope>NUCLEOTIDE SEQUENCE [LARGE SCALE GENOMIC DNA]</scope>
    <source>
        <strain evidence="2">SpSt-374</strain>
    </source>
</reference>
<dbReference type="NCBIfam" id="TIGR04155">
    <property type="entry name" value="cyano_PEP"/>
    <property type="match status" value="1"/>
</dbReference>
<organism evidence="2">
    <name type="scientific">Planktothricoides sp. SpSt-374</name>
    <dbReference type="NCBI Taxonomy" id="2282167"/>
    <lineage>
        <taxon>Bacteria</taxon>
        <taxon>Bacillati</taxon>
        <taxon>Cyanobacteriota</taxon>
        <taxon>Cyanophyceae</taxon>
        <taxon>Oscillatoriophycideae</taxon>
        <taxon>Oscillatoriales</taxon>
        <taxon>Oscillatoriaceae</taxon>
        <taxon>Planktothricoides</taxon>
    </lineage>
</organism>
<evidence type="ECO:0000256" key="1">
    <source>
        <dbReference type="SAM" id="SignalP"/>
    </source>
</evidence>
<proteinExistence type="predicted"/>
<dbReference type="AlphaFoldDB" id="A0A7C3VV54"/>
<gene>
    <name evidence="2" type="ORF">ENR15_23160</name>
</gene>
<evidence type="ECO:0000313" key="2">
    <source>
        <dbReference type="EMBL" id="HGG03456.1"/>
    </source>
</evidence>
<dbReference type="InterPro" id="IPR013424">
    <property type="entry name" value="Ice-binding_C"/>
</dbReference>
<dbReference type="InterPro" id="IPR026374">
    <property type="entry name" value="Cyano_PEP"/>
</dbReference>
<dbReference type="EMBL" id="DSPX01000238">
    <property type="protein sequence ID" value="HGG03456.1"/>
    <property type="molecule type" value="Genomic_DNA"/>
</dbReference>
<keyword evidence="1" id="KW-0732">Signal</keyword>
<dbReference type="NCBIfam" id="TIGR02595">
    <property type="entry name" value="PEP_CTERM"/>
    <property type="match status" value="1"/>
</dbReference>
<feature type="chain" id="PRO_5028452489" evidence="1">
    <location>
        <begin position="20"/>
        <end position="204"/>
    </location>
</feature>
<feature type="signal peptide" evidence="1">
    <location>
        <begin position="1"/>
        <end position="19"/>
    </location>
</feature>
<comment type="caution">
    <text evidence="2">The sequence shown here is derived from an EMBL/GenBank/DDBJ whole genome shotgun (WGS) entry which is preliminary data.</text>
</comment>
<protein>
    <submittedName>
        <fullName evidence="2">PEP-CTERM sorting domain-containing protein</fullName>
    </submittedName>
</protein>
<accession>A0A7C3VV54</accession>
<name>A0A7C3VV54_9CYAN</name>